<feature type="coiled-coil region" evidence="8">
    <location>
        <begin position="285"/>
        <end position="312"/>
    </location>
</feature>
<dbReference type="PANTHER" id="PTHR11669:SF8">
    <property type="entry name" value="DNA POLYMERASE III SUBUNIT DELTA"/>
    <property type="match status" value="1"/>
</dbReference>
<dbReference type="GO" id="GO:0009360">
    <property type="term" value="C:DNA polymerase III complex"/>
    <property type="evidence" value="ECO:0007669"/>
    <property type="project" value="InterPro"/>
</dbReference>
<dbReference type="Gene3D" id="3.40.50.300">
    <property type="entry name" value="P-loop containing nucleotide triphosphate hydrolases"/>
    <property type="match status" value="1"/>
</dbReference>
<dbReference type="InterPro" id="IPR027417">
    <property type="entry name" value="P-loop_NTPase"/>
</dbReference>
<dbReference type="GO" id="GO:0003677">
    <property type="term" value="F:DNA binding"/>
    <property type="evidence" value="ECO:0007669"/>
    <property type="project" value="InterPro"/>
</dbReference>
<name>A0A174D8U1_9FIRM</name>
<dbReference type="EMBL" id="CYZP01000018">
    <property type="protein sequence ID" value="CUO20306.1"/>
    <property type="molecule type" value="Genomic_DNA"/>
</dbReference>
<keyword evidence="5" id="KW-0235">DNA replication</keyword>
<proteinExistence type="predicted"/>
<dbReference type="InterPro" id="IPR015199">
    <property type="entry name" value="DNA_pol_III_delta_C"/>
</dbReference>
<keyword evidence="6" id="KW-0239">DNA-directed DNA polymerase</keyword>
<organism evidence="10 11">
    <name type="scientific">Blautia obeum</name>
    <dbReference type="NCBI Taxonomy" id="40520"/>
    <lineage>
        <taxon>Bacteria</taxon>
        <taxon>Bacillati</taxon>
        <taxon>Bacillota</taxon>
        <taxon>Clostridia</taxon>
        <taxon>Lachnospirales</taxon>
        <taxon>Lachnospiraceae</taxon>
        <taxon>Blautia</taxon>
    </lineage>
</organism>
<dbReference type="Pfam" id="PF09115">
    <property type="entry name" value="DNApol3-delta_C"/>
    <property type="match status" value="1"/>
</dbReference>
<reference evidence="10 11" key="1">
    <citation type="submission" date="2015-09" db="EMBL/GenBank/DDBJ databases">
        <authorList>
            <consortium name="Pathogen Informatics"/>
        </authorList>
    </citation>
    <scope>NUCLEOTIDE SEQUENCE [LARGE SCALE GENOMIC DNA]</scope>
    <source>
        <strain evidence="10 11">2789STDY5834861</strain>
    </source>
</reference>
<keyword evidence="4 10" id="KW-0548">Nucleotidyltransferase</keyword>
<evidence type="ECO:0000256" key="7">
    <source>
        <dbReference type="ARBA" id="ARBA00049244"/>
    </source>
</evidence>
<evidence type="ECO:0000256" key="1">
    <source>
        <dbReference type="ARBA" id="ARBA00012417"/>
    </source>
</evidence>
<dbReference type="GO" id="GO:0008408">
    <property type="term" value="F:3'-5' exonuclease activity"/>
    <property type="evidence" value="ECO:0007669"/>
    <property type="project" value="InterPro"/>
</dbReference>
<feature type="domain" description="DNA polymerase III delta subunit C-terminal" evidence="9">
    <location>
        <begin position="233"/>
        <end position="325"/>
    </location>
</feature>
<dbReference type="GO" id="GO:0003887">
    <property type="term" value="F:DNA-directed DNA polymerase activity"/>
    <property type="evidence" value="ECO:0007669"/>
    <property type="project" value="UniProtKB-KW"/>
</dbReference>
<dbReference type="SUPFAM" id="SSF52540">
    <property type="entry name" value="P-loop containing nucleoside triphosphate hydrolases"/>
    <property type="match status" value="1"/>
</dbReference>
<dbReference type="RefSeq" id="WP_055058223.1">
    <property type="nucleotide sequence ID" value="NZ_CYZP01000018.1"/>
</dbReference>
<dbReference type="InterPro" id="IPR050238">
    <property type="entry name" value="DNA_Rep/Repair_Clamp_Loader"/>
</dbReference>
<evidence type="ECO:0000256" key="8">
    <source>
        <dbReference type="SAM" id="Coils"/>
    </source>
</evidence>
<evidence type="ECO:0000256" key="2">
    <source>
        <dbReference type="ARBA" id="ARBA00014363"/>
    </source>
</evidence>
<evidence type="ECO:0000256" key="6">
    <source>
        <dbReference type="ARBA" id="ARBA00022932"/>
    </source>
</evidence>
<gene>
    <name evidence="10" type="primary">dnaX_2</name>
    <name evidence="10" type="ORF">ERS852476_02163</name>
</gene>
<evidence type="ECO:0000256" key="4">
    <source>
        <dbReference type="ARBA" id="ARBA00022695"/>
    </source>
</evidence>
<dbReference type="NCBIfam" id="TIGR00678">
    <property type="entry name" value="holB"/>
    <property type="match status" value="1"/>
</dbReference>
<keyword evidence="8" id="KW-0175">Coiled coil</keyword>
<dbReference type="AlphaFoldDB" id="A0A174D8U1"/>
<evidence type="ECO:0000313" key="10">
    <source>
        <dbReference type="EMBL" id="CUO20306.1"/>
    </source>
</evidence>
<accession>A0A174D8U1</accession>
<dbReference type="Pfam" id="PF13177">
    <property type="entry name" value="DNA_pol3_delta2"/>
    <property type="match status" value="1"/>
</dbReference>
<dbReference type="GO" id="GO:0006261">
    <property type="term" value="P:DNA-templated DNA replication"/>
    <property type="evidence" value="ECO:0007669"/>
    <property type="project" value="TreeGrafter"/>
</dbReference>
<evidence type="ECO:0000313" key="11">
    <source>
        <dbReference type="Proteomes" id="UP000095645"/>
    </source>
</evidence>
<comment type="catalytic activity">
    <reaction evidence="7">
        <text>DNA(n) + a 2'-deoxyribonucleoside 5'-triphosphate = DNA(n+1) + diphosphate</text>
        <dbReference type="Rhea" id="RHEA:22508"/>
        <dbReference type="Rhea" id="RHEA-COMP:17339"/>
        <dbReference type="Rhea" id="RHEA-COMP:17340"/>
        <dbReference type="ChEBI" id="CHEBI:33019"/>
        <dbReference type="ChEBI" id="CHEBI:61560"/>
        <dbReference type="ChEBI" id="CHEBI:173112"/>
        <dbReference type="EC" id="2.7.7.7"/>
    </reaction>
</comment>
<evidence type="ECO:0000256" key="5">
    <source>
        <dbReference type="ARBA" id="ARBA00022705"/>
    </source>
</evidence>
<sequence length="329" mass="37220">MMGFNNIIGHEEIIGHLKNAIESGKISHSYIFTGEPGSGKKLLAGTFAATLQCEAGGTEPCQKCDSCKKAMGKNHPDIIMVSHEKPGTITIDEIRDQVINDIDIRPYYSPYKIYIIADADLMTPQAQNALLKTIEEPPAYAVILLLTNNIGGLLPTIQSRCVRLDLKVVDDGLVKKYLMEHLHVPDYQAEIDASFAQGSIGRAKEAATSQEFAEMTQNALRILKYANTMEVYELSDAIKSLSEDKQNINDYLDIFQFWFRDVLMFKATQEIDNLVFKQEINFIREQAKQRSYENLENILDSIQKTKVRLKANVNFDLAFELLFLTIREK</sequence>
<dbReference type="Proteomes" id="UP000095645">
    <property type="component" value="Unassembled WGS sequence"/>
</dbReference>
<evidence type="ECO:0000259" key="9">
    <source>
        <dbReference type="Pfam" id="PF09115"/>
    </source>
</evidence>
<dbReference type="InterPro" id="IPR004622">
    <property type="entry name" value="DNA_pol_HolB"/>
</dbReference>
<dbReference type="EC" id="2.7.7.7" evidence="1"/>
<keyword evidence="3 10" id="KW-0808">Transferase</keyword>
<dbReference type="PANTHER" id="PTHR11669">
    <property type="entry name" value="REPLICATION FACTOR C / DNA POLYMERASE III GAMMA-TAU SUBUNIT"/>
    <property type="match status" value="1"/>
</dbReference>
<protein>
    <recommendedName>
        <fullName evidence="2">DNA polymerase III subunit delta'</fullName>
        <ecNumber evidence="1">2.7.7.7</ecNumber>
    </recommendedName>
</protein>
<evidence type="ECO:0000256" key="3">
    <source>
        <dbReference type="ARBA" id="ARBA00022679"/>
    </source>
</evidence>